<dbReference type="NCBIfam" id="NF008686">
    <property type="entry name" value="PRK11705.1"/>
    <property type="match status" value="1"/>
</dbReference>
<feature type="active site" evidence="6">
    <location>
        <position position="340"/>
    </location>
</feature>
<dbReference type="EMBL" id="MHWD01000009">
    <property type="protein sequence ID" value="OHB04388.1"/>
    <property type="molecule type" value="Genomic_DNA"/>
</dbReference>
<dbReference type="Pfam" id="PF02353">
    <property type="entry name" value="CMAS"/>
    <property type="match status" value="1"/>
</dbReference>
<name>A0A1G2U4E7_9BACT</name>
<comment type="caution">
    <text evidence="7">The sequence shown here is derived from an EMBL/GenBank/DDBJ whole genome shotgun (WGS) entry which is preliminary data.</text>
</comment>
<dbReference type="PIRSF" id="PIRSF003085">
    <property type="entry name" value="CMAS"/>
    <property type="match status" value="1"/>
</dbReference>
<accession>A0A1G2U4E7</accession>
<dbReference type="InterPro" id="IPR003333">
    <property type="entry name" value="CMAS"/>
</dbReference>
<dbReference type="Proteomes" id="UP000179283">
    <property type="component" value="Unassembled WGS sequence"/>
</dbReference>
<evidence type="ECO:0000256" key="2">
    <source>
        <dbReference type="ARBA" id="ARBA00022603"/>
    </source>
</evidence>
<dbReference type="InterPro" id="IPR029063">
    <property type="entry name" value="SAM-dependent_MTases_sf"/>
</dbReference>
<keyword evidence="2" id="KW-0489">Methyltransferase</keyword>
<keyword evidence="4" id="KW-0949">S-adenosyl-L-methionine</keyword>
<dbReference type="InterPro" id="IPR050723">
    <property type="entry name" value="CFA/CMAS"/>
</dbReference>
<dbReference type="PANTHER" id="PTHR43667">
    <property type="entry name" value="CYCLOPROPANE-FATTY-ACYL-PHOSPHOLIPID SYNTHASE"/>
    <property type="match status" value="1"/>
</dbReference>
<evidence type="ECO:0000256" key="1">
    <source>
        <dbReference type="ARBA" id="ARBA00010815"/>
    </source>
</evidence>
<dbReference type="GO" id="GO:0032259">
    <property type="term" value="P:methylation"/>
    <property type="evidence" value="ECO:0007669"/>
    <property type="project" value="UniProtKB-KW"/>
</dbReference>
<dbReference type="CDD" id="cd02440">
    <property type="entry name" value="AdoMet_MTases"/>
    <property type="match status" value="1"/>
</dbReference>
<keyword evidence="5" id="KW-0443">Lipid metabolism</keyword>
<evidence type="ECO:0000256" key="5">
    <source>
        <dbReference type="ARBA" id="ARBA00023098"/>
    </source>
</evidence>
<protein>
    <submittedName>
        <fullName evidence="7">Cyclopropane-fatty-acyl-phospholipid synthase</fullName>
    </submittedName>
</protein>
<keyword evidence="3" id="KW-0808">Transferase</keyword>
<sequence length="369" mass="42333">MYKERVTEMFGLTGVALNGSSPYDLQVNDERFYKRLLRDGSLGAGESYMDGWWDVERLDELVEMITHADLTRKLSHNWRFAATALLARITNLQSRARASNAVKNHYDIGNDLYQNMLGEQMIYTCGYWKNADTLEQAQIAKMDLICKKLNLQAGQKILDIGCGWGSFAKFAAKKYSVEVTGITISEEQKRFAEESCSGLPVTVKLQDYRDLSGQFDHVVSIGMFEAVGHKDFRTFMKAVSNVLKDDGLFLLHTIGSNKSVTTTDPWIRKYIFQSGMLPSISQIGKSIENLFIMEDWHNFGADYDKTLMAWHRNFNDHWAELQKKYGDRFRRMWNFYLLSCAGTFRARGMQLWQIVLSKKGLQGGYNSLK</sequence>
<proteinExistence type="inferred from homology"/>
<dbReference type="SUPFAM" id="SSF53335">
    <property type="entry name" value="S-adenosyl-L-methionine-dependent methyltransferases"/>
    <property type="match status" value="1"/>
</dbReference>
<evidence type="ECO:0000313" key="8">
    <source>
        <dbReference type="Proteomes" id="UP000179283"/>
    </source>
</evidence>
<evidence type="ECO:0000313" key="7">
    <source>
        <dbReference type="EMBL" id="OHB04388.1"/>
    </source>
</evidence>
<evidence type="ECO:0000256" key="3">
    <source>
        <dbReference type="ARBA" id="ARBA00022679"/>
    </source>
</evidence>
<dbReference type="PANTHER" id="PTHR43667:SF1">
    <property type="entry name" value="CYCLOPROPANE-FATTY-ACYL-PHOSPHOLIPID SYNTHASE"/>
    <property type="match status" value="1"/>
</dbReference>
<gene>
    <name evidence="7" type="ORF">A2920_02085</name>
</gene>
<evidence type="ECO:0000256" key="4">
    <source>
        <dbReference type="ARBA" id="ARBA00022691"/>
    </source>
</evidence>
<dbReference type="Gene3D" id="3.40.50.150">
    <property type="entry name" value="Vaccinia Virus protein VP39"/>
    <property type="match status" value="1"/>
</dbReference>
<comment type="similarity">
    <text evidence="1">Belongs to the CFA/CMAS family.</text>
</comment>
<evidence type="ECO:0000256" key="6">
    <source>
        <dbReference type="PIRSR" id="PIRSR003085-1"/>
    </source>
</evidence>
<dbReference type="GO" id="GO:0008168">
    <property type="term" value="F:methyltransferase activity"/>
    <property type="evidence" value="ECO:0007669"/>
    <property type="project" value="UniProtKB-KW"/>
</dbReference>
<reference evidence="7 8" key="1">
    <citation type="journal article" date="2016" name="Nat. Commun.">
        <title>Thousands of microbial genomes shed light on interconnected biogeochemical processes in an aquifer system.</title>
        <authorList>
            <person name="Anantharaman K."/>
            <person name="Brown C.T."/>
            <person name="Hug L.A."/>
            <person name="Sharon I."/>
            <person name="Castelle C.J."/>
            <person name="Probst A.J."/>
            <person name="Thomas B.C."/>
            <person name="Singh A."/>
            <person name="Wilkins M.J."/>
            <person name="Karaoz U."/>
            <person name="Brodie E.L."/>
            <person name="Williams K.H."/>
            <person name="Hubbard S.S."/>
            <person name="Banfield J.F."/>
        </authorList>
    </citation>
    <scope>NUCLEOTIDE SEQUENCE [LARGE SCALE GENOMIC DNA]</scope>
</reference>
<dbReference type="GO" id="GO:0008610">
    <property type="term" value="P:lipid biosynthetic process"/>
    <property type="evidence" value="ECO:0007669"/>
    <property type="project" value="InterPro"/>
</dbReference>
<organism evidence="7 8">
    <name type="scientific">Candidatus Zambryskibacteria bacterium RIFCSPLOWO2_01_FULL_43_17</name>
    <dbReference type="NCBI Taxonomy" id="1802760"/>
    <lineage>
        <taxon>Bacteria</taxon>
        <taxon>Candidatus Zambryskiibacteriota</taxon>
    </lineage>
</organism>
<dbReference type="AlphaFoldDB" id="A0A1G2U4E7"/>